<dbReference type="GO" id="GO:0008841">
    <property type="term" value="F:dihydrofolate synthase activity"/>
    <property type="evidence" value="ECO:0007669"/>
    <property type="project" value="TreeGrafter"/>
</dbReference>
<name>A0A4Y7REY3_9FIRM</name>
<dbReference type="EC" id="6.3.2.17" evidence="3"/>
<dbReference type="GO" id="GO:0005737">
    <property type="term" value="C:cytoplasm"/>
    <property type="evidence" value="ECO:0007669"/>
    <property type="project" value="TreeGrafter"/>
</dbReference>
<evidence type="ECO:0000256" key="11">
    <source>
        <dbReference type="PIRNR" id="PIRNR001563"/>
    </source>
</evidence>
<keyword evidence="15" id="KW-1185">Reference proteome</keyword>
<evidence type="ECO:0000259" key="12">
    <source>
        <dbReference type="Pfam" id="PF02875"/>
    </source>
</evidence>
<feature type="domain" description="Mur ligase central" evidence="13">
    <location>
        <begin position="44"/>
        <end position="270"/>
    </location>
</feature>
<keyword evidence="7 11" id="KW-0067">ATP-binding</keyword>
<evidence type="ECO:0000256" key="8">
    <source>
        <dbReference type="ARBA" id="ARBA00022842"/>
    </source>
</evidence>
<comment type="cofactor">
    <cofactor evidence="1">
        <name>Mg(2+)</name>
        <dbReference type="ChEBI" id="CHEBI:18420"/>
    </cofactor>
</comment>
<comment type="catalytic activity">
    <reaction evidence="10">
        <text>(6S)-5,6,7,8-tetrahydrofolyl-(gamma-L-Glu)(n) + L-glutamate + ATP = (6S)-5,6,7,8-tetrahydrofolyl-(gamma-L-Glu)(n+1) + ADP + phosphate + H(+)</text>
        <dbReference type="Rhea" id="RHEA:10580"/>
        <dbReference type="Rhea" id="RHEA-COMP:14738"/>
        <dbReference type="Rhea" id="RHEA-COMP:14740"/>
        <dbReference type="ChEBI" id="CHEBI:15378"/>
        <dbReference type="ChEBI" id="CHEBI:29985"/>
        <dbReference type="ChEBI" id="CHEBI:30616"/>
        <dbReference type="ChEBI" id="CHEBI:43474"/>
        <dbReference type="ChEBI" id="CHEBI:141005"/>
        <dbReference type="ChEBI" id="CHEBI:456216"/>
        <dbReference type="EC" id="6.3.2.17"/>
    </reaction>
</comment>
<dbReference type="RefSeq" id="WP_190239254.1">
    <property type="nucleotide sequence ID" value="NZ_QFGA01000001.1"/>
</dbReference>
<comment type="similarity">
    <text evidence="2 11">Belongs to the folylpolyglutamate synthase family.</text>
</comment>
<proteinExistence type="inferred from homology"/>
<dbReference type="Proteomes" id="UP000298324">
    <property type="component" value="Unassembled WGS sequence"/>
</dbReference>
<reference evidence="14 15" key="1">
    <citation type="journal article" date="2018" name="Environ. Microbiol.">
        <title>Novel energy conservation strategies and behaviour of Pelotomaculum schinkii driving syntrophic propionate catabolism.</title>
        <authorList>
            <person name="Hidalgo-Ahumada C.A.P."/>
            <person name="Nobu M.K."/>
            <person name="Narihiro T."/>
            <person name="Tamaki H."/>
            <person name="Liu W.T."/>
            <person name="Kamagata Y."/>
            <person name="Stams A.J.M."/>
            <person name="Imachi H."/>
            <person name="Sousa D.Z."/>
        </authorList>
    </citation>
    <scope>NUCLEOTIDE SEQUENCE [LARGE SCALE GENOMIC DNA]</scope>
    <source>
        <strain evidence="14 15">HH</strain>
    </source>
</reference>
<dbReference type="Pfam" id="PF02875">
    <property type="entry name" value="Mur_ligase_C"/>
    <property type="match status" value="1"/>
</dbReference>
<evidence type="ECO:0000256" key="5">
    <source>
        <dbReference type="ARBA" id="ARBA00022723"/>
    </source>
</evidence>
<evidence type="ECO:0000256" key="2">
    <source>
        <dbReference type="ARBA" id="ARBA00008276"/>
    </source>
</evidence>
<feature type="domain" description="Mur ligase C-terminal" evidence="12">
    <location>
        <begin position="297"/>
        <end position="415"/>
    </location>
</feature>
<evidence type="ECO:0000313" key="15">
    <source>
        <dbReference type="Proteomes" id="UP000298324"/>
    </source>
</evidence>
<dbReference type="SUPFAM" id="SSF53623">
    <property type="entry name" value="MurD-like peptide ligases, catalytic domain"/>
    <property type="match status" value="1"/>
</dbReference>
<dbReference type="InterPro" id="IPR001645">
    <property type="entry name" value="Folylpolyglutamate_synth"/>
</dbReference>
<gene>
    <name evidence="14" type="primary">fgs</name>
    <name evidence="14" type="ORF">Psch_00878</name>
</gene>
<dbReference type="FunFam" id="3.40.1190.10:FF:000011">
    <property type="entry name" value="Folylpolyglutamate synthase/dihydrofolate synthase"/>
    <property type="match status" value="1"/>
</dbReference>
<accession>A0A4Y7REY3</accession>
<dbReference type="PIRSF" id="PIRSF001563">
    <property type="entry name" value="Folylpolyglu_synth"/>
    <property type="match status" value="1"/>
</dbReference>
<protein>
    <recommendedName>
        <fullName evidence="3">tetrahydrofolate synthase</fullName>
        <ecNumber evidence="3">6.3.2.17</ecNumber>
    </recommendedName>
    <alternativeName>
        <fullName evidence="9">Tetrahydrofolylpolyglutamate synthase</fullName>
    </alternativeName>
</protein>
<dbReference type="NCBIfam" id="TIGR01499">
    <property type="entry name" value="folC"/>
    <property type="match status" value="1"/>
</dbReference>
<keyword evidence="5" id="KW-0479">Metal-binding</keyword>
<organism evidence="14 15">
    <name type="scientific">Pelotomaculum schinkii</name>
    <dbReference type="NCBI Taxonomy" id="78350"/>
    <lineage>
        <taxon>Bacteria</taxon>
        <taxon>Bacillati</taxon>
        <taxon>Bacillota</taxon>
        <taxon>Clostridia</taxon>
        <taxon>Eubacteriales</taxon>
        <taxon>Desulfotomaculaceae</taxon>
        <taxon>Pelotomaculum</taxon>
    </lineage>
</organism>
<dbReference type="EMBL" id="QFGA01000001">
    <property type="protein sequence ID" value="TEB07331.1"/>
    <property type="molecule type" value="Genomic_DNA"/>
</dbReference>
<dbReference type="InterPro" id="IPR036615">
    <property type="entry name" value="Mur_ligase_C_dom_sf"/>
</dbReference>
<dbReference type="AlphaFoldDB" id="A0A4Y7REY3"/>
<evidence type="ECO:0000256" key="3">
    <source>
        <dbReference type="ARBA" id="ARBA00013025"/>
    </source>
</evidence>
<dbReference type="SUPFAM" id="SSF53244">
    <property type="entry name" value="MurD-like peptide ligases, peptide-binding domain"/>
    <property type="match status" value="1"/>
</dbReference>
<evidence type="ECO:0000313" key="14">
    <source>
        <dbReference type="EMBL" id="TEB07331.1"/>
    </source>
</evidence>
<keyword evidence="8" id="KW-0460">Magnesium</keyword>
<dbReference type="Gene3D" id="3.40.1190.10">
    <property type="entry name" value="Mur-like, catalytic domain"/>
    <property type="match status" value="1"/>
</dbReference>
<evidence type="ECO:0000256" key="4">
    <source>
        <dbReference type="ARBA" id="ARBA00022598"/>
    </source>
</evidence>
<evidence type="ECO:0000256" key="9">
    <source>
        <dbReference type="ARBA" id="ARBA00030592"/>
    </source>
</evidence>
<keyword evidence="4 11" id="KW-0436">Ligase</keyword>
<evidence type="ECO:0000256" key="1">
    <source>
        <dbReference type="ARBA" id="ARBA00001946"/>
    </source>
</evidence>
<evidence type="ECO:0000256" key="10">
    <source>
        <dbReference type="ARBA" id="ARBA00047493"/>
    </source>
</evidence>
<comment type="caution">
    <text evidence="14">The sequence shown here is derived from an EMBL/GenBank/DDBJ whole genome shotgun (WGS) entry which is preliminary data.</text>
</comment>
<dbReference type="GO" id="GO:0046872">
    <property type="term" value="F:metal ion binding"/>
    <property type="evidence" value="ECO:0007669"/>
    <property type="project" value="UniProtKB-KW"/>
</dbReference>
<dbReference type="PANTHER" id="PTHR11136">
    <property type="entry name" value="FOLYLPOLYGLUTAMATE SYNTHASE-RELATED"/>
    <property type="match status" value="1"/>
</dbReference>
<keyword evidence="6 11" id="KW-0547">Nucleotide-binding</keyword>
<dbReference type="InterPro" id="IPR004101">
    <property type="entry name" value="Mur_ligase_C"/>
</dbReference>
<evidence type="ECO:0000256" key="7">
    <source>
        <dbReference type="ARBA" id="ARBA00022840"/>
    </source>
</evidence>
<dbReference type="PANTHER" id="PTHR11136:SF0">
    <property type="entry name" value="DIHYDROFOLATE SYNTHETASE-RELATED"/>
    <property type="match status" value="1"/>
</dbReference>
<evidence type="ECO:0000259" key="13">
    <source>
        <dbReference type="Pfam" id="PF08245"/>
    </source>
</evidence>
<dbReference type="InterPro" id="IPR013221">
    <property type="entry name" value="Mur_ligase_cen"/>
</dbReference>
<sequence>MKFHEAMEYVASLGKFGFNFGLERIEELLGRLDNPHRKLSIIHIGGTNGKGSTTAMLAAILQEAGYRVGTFTSPHLHSYTERFRINGVNIPEESIAALISELRPHLDAMVAEGFEHPTEFEVATAVAFLYFNREKIDYLVLEVGLGGAIDSTNVAMPLLSIITNVTMDHMDYLGHTIREIAGVKAGIIKPGVPVVTAAEGEGLDVIEAVSRENNCPLIRVGQDITWEHISLSPAAQRFTIRGRVRVYENLTLYLIGRHQQVNAATAVAAAEILTELGVSISPAAVRSGLAAARWPARLEIMRREPLVIIDGAHNFAGARSLRLALEETFPGRSIVLLIGMLGDKERARVVAELAPLARTVVVTRPNSPRAGNWQELAREAKRYTPEVYAIEDIRDALDKALSLAGPEELVCVTGSLYMVAEVRELFI</sequence>
<dbReference type="GO" id="GO:0005524">
    <property type="term" value="F:ATP binding"/>
    <property type="evidence" value="ECO:0007669"/>
    <property type="project" value="UniProtKB-KW"/>
</dbReference>
<dbReference type="Gene3D" id="3.90.190.20">
    <property type="entry name" value="Mur ligase, C-terminal domain"/>
    <property type="match status" value="1"/>
</dbReference>
<dbReference type="GO" id="GO:0004326">
    <property type="term" value="F:tetrahydrofolylpolyglutamate synthase activity"/>
    <property type="evidence" value="ECO:0007669"/>
    <property type="project" value="UniProtKB-EC"/>
</dbReference>
<dbReference type="Pfam" id="PF08245">
    <property type="entry name" value="Mur_ligase_M"/>
    <property type="match status" value="1"/>
</dbReference>
<dbReference type="InterPro" id="IPR036565">
    <property type="entry name" value="Mur-like_cat_sf"/>
</dbReference>
<evidence type="ECO:0000256" key="6">
    <source>
        <dbReference type="ARBA" id="ARBA00022741"/>
    </source>
</evidence>